<dbReference type="RefSeq" id="WP_183309077.1">
    <property type="nucleotide sequence ID" value="NZ_JACIEP010000028.1"/>
</dbReference>
<dbReference type="FunFam" id="2.60.120.1440:FF:000001">
    <property type="entry name" value="Putative anti-sigma factor"/>
    <property type="match status" value="1"/>
</dbReference>
<dbReference type="AlphaFoldDB" id="A0A840CVU7"/>
<reference evidence="4 5" key="1">
    <citation type="submission" date="2020-08" db="EMBL/GenBank/DDBJ databases">
        <title>Genomic Encyclopedia of Type Strains, Phase IV (KMG-IV): sequencing the most valuable type-strain genomes for metagenomic binning, comparative biology and taxonomic classification.</title>
        <authorList>
            <person name="Goeker M."/>
        </authorList>
    </citation>
    <scope>NUCLEOTIDE SEQUENCE [LARGE SCALE GENOMIC DNA]</scope>
    <source>
        <strain evidence="4 5">DSM 104969</strain>
    </source>
</reference>
<keyword evidence="5" id="KW-1185">Reference proteome</keyword>
<evidence type="ECO:0000313" key="4">
    <source>
        <dbReference type="EMBL" id="MBB4038288.1"/>
    </source>
</evidence>
<organism evidence="4 5">
    <name type="scientific">Dysgonomonas hofstadii</name>
    <dbReference type="NCBI Taxonomy" id="637886"/>
    <lineage>
        <taxon>Bacteria</taxon>
        <taxon>Pseudomonadati</taxon>
        <taxon>Bacteroidota</taxon>
        <taxon>Bacteroidia</taxon>
        <taxon>Bacteroidales</taxon>
        <taxon>Dysgonomonadaceae</taxon>
        <taxon>Dysgonomonas</taxon>
    </lineage>
</organism>
<keyword evidence="1" id="KW-0812">Transmembrane</keyword>
<feature type="domain" description="FecR protein" evidence="2">
    <location>
        <begin position="104"/>
        <end position="198"/>
    </location>
</feature>
<dbReference type="Pfam" id="PF04773">
    <property type="entry name" value="FecR"/>
    <property type="match status" value="1"/>
</dbReference>
<keyword evidence="1" id="KW-1133">Transmembrane helix</keyword>
<comment type="caution">
    <text evidence="4">The sequence shown here is derived from an EMBL/GenBank/DDBJ whole genome shotgun (WGS) entry which is preliminary data.</text>
</comment>
<dbReference type="Gene3D" id="3.55.50.30">
    <property type="match status" value="1"/>
</dbReference>
<feature type="domain" description="Protein FecR C-terminal" evidence="3">
    <location>
        <begin position="242"/>
        <end position="306"/>
    </location>
</feature>
<dbReference type="PANTHER" id="PTHR30273:SF2">
    <property type="entry name" value="PROTEIN FECR"/>
    <property type="match status" value="1"/>
</dbReference>
<protein>
    <submittedName>
        <fullName evidence="4">Ferric-dicitrate binding protein FerR (Iron transport regulator)</fullName>
    </submittedName>
</protein>
<dbReference type="Gene3D" id="2.60.120.1440">
    <property type="match status" value="1"/>
</dbReference>
<dbReference type="Proteomes" id="UP000555103">
    <property type="component" value="Unassembled WGS sequence"/>
</dbReference>
<dbReference type="InterPro" id="IPR032508">
    <property type="entry name" value="FecR_C"/>
</dbReference>
<dbReference type="InterPro" id="IPR012373">
    <property type="entry name" value="Ferrdict_sens_TM"/>
</dbReference>
<keyword evidence="1" id="KW-0472">Membrane</keyword>
<accession>A0A840CVU7</accession>
<evidence type="ECO:0000313" key="5">
    <source>
        <dbReference type="Proteomes" id="UP000555103"/>
    </source>
</evidence>
<feature type="transmembrane region" description="Helical" evidence="1">
    <location>
        <begin position="72"/>
        <end position="90"/>
    </location>
</feature>
<evidence type="ECO:0000256" key="1">
    <source>
        <dbReference type="SAM" id="Phobius"/>
    </source>
</evidence>
<proteinExistence type="predicted"/>
<gene>
    <name evidence="4" type="ORF">GGR21_004220</name>
</gene>
<dbReference type="Pfam" id="PF16344">
    <property type="entry name" value="FecR_C"/>
    <property type="match status" value="1"/>
</dbReference>
<evidence type="ECO:0000259" key="2">
    <source>
        <dbReference type="Pfam" id="PF04773"/>
    </source>
</evidence>
<name>A0A840CVU7_9BACT</name>
<dbReference type="PIRSF" id="PIRSF018266">
    <property type="entry name" value="FecR"/>
    <property type="match status" value="1"/>
</dbReference>
<dbReference type="PANTHER" id="PTHR30273">
    <property type="entry name" value="PERIPLASMIC SIGNAL SENSOR AND SIGMA FACTOR ACTIVATOR FECR-RELATED"/>
    <property type="match status" value="1"/>
</dbReference>
<dbReference type="InterPro" id="IPR006860">
    <property type="entry name" value="FecR"/>
</dbReference>
<sequence>MDNKVLYRYFNRETSESEEKLIANWLDESFDNQGIFQKEREYYNMSLLLGQKEQTIIHTPKRRFIPNWLKEVAKVAAVMLLTIGIGLYYLSVTKGDPSQAMHAINVPAGQRTNVILSDGTQICINAQSRLEYPSSFAEGDRRVKLTGEAYFNVAHDEDKPFIVEAGEYHIEVLGTSFNVESYPGENDFSTSLLEGKVKILNKNNEKEQVILEPNQQAKLINNKLAIAPIEDFDVLRWREGLICFKNKPFKELMEQFEKYYDVRIIIENDKLLEHELSGKIRVNDGVEHALRVIQKNTPFSYSFDNKLENVIYIK</sequence>
<dbReference type="EMBL" id="JACIEP010000028">
    <property type="protein sequence ID" value="MBB4038288.1"/>
    <property type="molecule type" value="Genomic_DNA"/>
</dbReference>
<evidence type="ECO:0000259" key="3">
    <source>
        <dbReference type="Pfam" id="PF16344"/>
    </source>
</evidence>
<dbReference type="GO" id="GO:0016989">
    <property type="term" value="F:sigma factor antagonist activity"/>
    <property type="evidence" value="ECO:0007669"/>
    <property type="project" value="TreeGrafter"/>
</dbReference>